<feature type="transmembrane region" description="Helical" evidence="9">
    <location>
        <begin position="154"/>
        <end position="177"/>
    </location>
</feature>
<organism evidence="10 11">
    <name type="scientific">Globodera rostochiensis</name>
    <name type="common">Golden nematode worm</name>
    <name type="synonym">Heterodera rostochiensis</name>
    <dbReference type="NCBI Taxonomy" id="31243"/>
    <lineage>
        <taxon>Eukaryota</taxon>
        <taxon>Metazoa</taxon>
        <taxon>Ecdysozoa</taxon>
        <taxon>Nematoda</taxon>
        <taxon>Chromadorea</taxon>
        <taxon>Rhabditida</taxon>
        <taxon>Tylenchina</taxon>
        <taxon>Tylenchomorpha</taxon>
        <taxon>Tylenchoidea</taxon>
        <taxon>Heteroderidae</taxon>
        <taxon>Heteroderinae</taxon>
        <taxon>Globodera</taxon>
    </lineage>
</organism>
<evidence type="ECO:0000256" key="9">
    <source>
        <dbReference type="RuleBase" id="RU910715"/>
    </source>
</evidence>
<dbReference type="GO" id="GO:0012505">
    <property type="term" value="C:endomembrane system"/>
    <property type="evidence" value="ECO:0007669"/>
    <property type="project" value="UniProtKB-SubCell"/>
</dbReference>
<dbReference type="WBParaSite" id="Gr19_v10_g17486.t1">
    <property type="protein sequence ID" value="Gr19_v10_g17486.t1"/>
    <property type="gene ID" value="Gr19_v10_g17486"/>
</dbReference>
<keyword evidence="10" id="KW-1185">Reference proteome</keyword>
<evidence type="ECO:0000313" key="10">
    <source>
        <dbReference type="Proteomes" id="UP000887572"/>
    </source>
</evidence>
<dbReference type="AlphaFoldDB" id="A0A914HHS1"/>
<keyword evidence="6" id="KW-0677">Repeat</keyword>
<keyword evidence="4 9" id="KW-0762">Sugar transport</keyword>
<comment type="function">
    <text evidence="9">Mediates sugar transport across membranes.</text>
</comment>
<dbReference type="Pfam" id="PF03083">
    <property type="entry name" value="MtN3_slv"/>
    <property type="match status" value="2"/>
</dbReference>
<feature type="transmembrane region" description="Helical" evidence="9">
    <location>
        <begin position="93"/>
        <end position="111"/>
    </location>
</feature>
<evidence type="ECO:0000256" key="1">
    <source>
        <dbReference type="ARBA" id="ARBA00004127"/>
    </source>
</evidence>
<comment type="similarity">
    <text evidence="2 9">Belongs to the SWEET sugar transporter family.</text>
</comment>
<keyword evidence="5 9" id="KW-0812">Transmembrane</keyword>
<evidence type="ECO:0000313" key="11">
    <source>
        <dbReference type="WBParaSite" id="Gr19_v10_g17486.t1"/>
    </source>
</evidence>
<name>A0A914HHS1_GLORO</name>
<evidence type="ECO:0000256" key="2">
    <source>
        <dbReference type="ARBA" id="ARBA00007809"/>
    </source>
</evidence>
<feature type="transmembrane region" description="Helical" evidence="9">
    <location>
        <begin position="6"/>
        <end position="27"/>
    </location>
</feature>
<dbReference type="Gene3D" id="1.20.1280.290">
    <property type="match status" value="2"/>
</dbReference>
<comment type="caution">
    <text evidence="9">Lacks conserved residue(s) required for the propagation of feature annotation.</text>
</comment>
<comment type="subcellular location">
    <subcellularLocation>
        <location evidence="1">Endomembrane system</location>
        <topology evidence="1">Multi-pass membrane protein</topology>
    </subcellularLocation>
</comment>
<sequence length="223" mass="24945">MDFMQLYTIWLTLFSISFTFLPLFVVLDWKKRGSADGFSSVNFVLPVFMMGCWFKHGYLTNDNVNMLINGINLCFFAFYISAFAFYQPKRKYLYGQLTALFLSLFVLFNYVNNKPEESQADSMGSVAAAAQIASLGGGVYDLKRAIVDLKTTEYIPSSIQFGLFALSIQWSIFALLVGNYYMLTANLAGLAVNVATLATFVAYPPKTWKVPIFGVGGEAKKDE</sequence>
<proteinExistence type="inferred from homology"/>
<feature type="transmembrane region" description="Helical" evidence="9">
    <location>
        <begin position="39"/>
        <end position="58"/>
    </location>
</feature>
<keyword evidence="3 9" id="KW-0813">Transport</keyword>
<evidence type="ECO:0000256" key="8">
    <source>
        <dbReference type="ARBA" id="ARBA00023136"/>
    </source>
</evidence>
<protein>
    <recommendedName>
        <fullName evidence="9">Sugar transporter SWEET</fullName>
    </recommendedName>
</protein>
<feature type="transmembrane region" description="Helical" evidence="9">
    <location>
        <begin position="183"/>
        <end position="203"/>
    </location>
</feature>
<dbReference type="InterPro" id="IPR047664">
    <property type="entry name" value="SWEET"/>
</dbReference>
<dbReference type="PANTHER" id="PTHR10791">
    <property type="entry name" value="RAG1-ACTIVATING PROTEIN 1"/>
    <property type="match status" value="1"/>
</dbReference>
<dbReference type="Proteomes" id="UP000887572">
    <property type="component" value="Unplaced"/>
</dbReference>
<evidence type="ECO:0000256" key="7">
    <source>
        <dbReference type="ARBA" id="ARBA00022989"/>
    </source>
</evidence>
<evidence type="ECO:0000256" key="6">
    <source>
        <dbReference type="ARBA" id="ARBA00022737"/>
    </source>
</evidence>
<dbReference type="GO" id="GO:0051119">
    <property type="term" value="F:sugar transmembrane transporter activity"/>
    <property type="evidence" value="ECO:0007669"/>
    <property type="project" value="InterPro"/>
</dbReference>
<accession>A0A914HHS1</accession>
<keyword evidence="8 9" id="KW-0472">Membrane</keyword>
<evidence type="ECO:0000256" key="5">
    <source>
        <dbReference type="ARBA" id="ARBA00022692"/>
    </source>
</evidence>
<evidence type="ECO:0000256" key="4">
    <source>
        <dbReference type="ARBA" id="ARBA00022597"/>
    </source>
</evidence>
<dbReference type="GO" id="GO:0016020">
    <property type="term" value="C:membrane"/>
    <property type="evidence" value="ECO:0007669"/>
    <property type="project" value="InterPro"/>
</dbReference>
<dbReference type="InterPro" id="IPR004316">
    <property type="entry name" value="SWEET_rpt"/>
</dbReference>
<keyword evidence="7 9" id="KW-1133">Transmembrane helix</keyword>
<feature type="transmembrane region" description="Helical" evidence="9">
    <location>
        <begin position="64"/>
        <end position="86"/>
    </location>
</feature>
<reference evidence="11" key="1">
    <citation type="submission" date="2022-11" db="UniProtKB">
        <authorList>
            <consortium name="WormBaseParasite"/>
        </authorList>
    </citation>
    <scope>IDENTIFICATION</scope>
</reference>
<dbReference type="PANTHER" id="PTHR10791:SF245">
    <property type="entry name" value="SUGAR TRANSPORTER SWEET"/>
    <property type="match status" value="1"/>
</dbReference>
<evidence type="ECO:0000256" key="3">
    <source>
        <dbReference type="ARBA" id="ARBA00022448"/>
    </source>
</evidence>